<evidence type="ECO:0000313" key="2">
    <source>
        <dbReference type="EMBL" id="OIJ15536.1"/>
    </source>
</evidence>
<dbReference type="PANTHER" id="PTHR43316:SF3">
    <property type="entry name" value="HALOACID DEHALOGENASE, TYPE II (AFU_ORTHOLOGUE AFUA_2G07750)-RELATED"/>
    <property type="match status" value="1"/>
</dbReference>
<dbReference type="InterPro" id="IPR023214">
    <property type="entry name" value="HAD_sf"/>
</dbReference>
<dbReference type="InterPro" id="IPR051540">
    <property type="entry name" value="S-2-haloacid_dehalogenase"/>
</dbReference>
<protein>
    <submittedName>
        <fullName evidence="2">Haloacid dehalogenase</fullName>
    </submittedName>
</protein>
<dbReference type="OrthoDB" id="9809962at2"/>
<keyword evidence="1" id="KW-0378">Hydrolase</keyword>
<gene>
    <name evidence="2" type="ORF">BKP35_00650</name>
</gene>
<dbReference type="EMBL" id="MLQQ01000001">
    <property type="protein sequence ID" value="OIJ15536.1"/>
    <property type="molecule type" value="Genomic_DNA"/>
</dbReference>
<accession>A0A1S2LT50</accession>
<dbReference type="Proteomes" id="UP000180098">
    <property type="component" value="Unassembled WGS sequence"/>
</dbReference>
<dbReference type="SFLD" id="SFLDS00003">
    <property type="entry name" value="Haloacid_Dehalogenase"/>
    <property type="match status" value="1"/>
</dbReference>
<dbReference type="InterPro" id="IPR006439">
    <property type="entry name" value="HAD-SF_hydro_IA"/>
</dbReference>
<sequence>MIKVILFDLDGTLLPMDTDDFVKYYLKELGPRVAHIMDPNEFIKALWAGTEAMLRNLEPDKTNEQVFEETFLSLAKVQKEDIWPTLDDFYEKVFPTFSHLCTPSPLSKKIAEEAINQGYRVAVATNPVFPKAAIYERIKWAGVSDIPFEIITVYEENSFTKPHREYYQNLCDRLGVKPEECLMIGNDKQEDMSAAQIGMKTFLVEGWVIDRGEPQYRIDDQGTLEELYGKLKNEEGLFVK</sequence>
<evidence type="ECO:0000313" key="3">
    <source>
        <dbReference type="Proteomes" id="UP000180098"/>
    </source>
</evidence>
<dbReference type="Gene3D" id="3.40.50.1000">
    <property type="entry name" value="HAD superfamily/HAD-like"/>
    <property type="match status" value="1"/>
</dbReference>
<keyword evidence="3" id="KW-1185">Reference proteome</keyword>
<dbReference type="RefSeq" id="WP_071311461.1">
    <property type="nucleotide sequence ID" value="NZ_MLQQ01000001.1"/>
</dbReference>
<dbReference type="PRINTS" id="PR00413">
    <property type="entry name" value="HADHALOGNASE"/>
</dbReference>
<dbReference type="PANTHER" id="PTHR43316">
    <property type="entry name" value="HYDROLASE, HALOACID DELAHOGENASE-RELATED"/>
    <property type="match status" value="1"/>
</dbReference>
<dbReference type="SUPFAM" id="SSF56784">
    <property type="entry name" value="HAD-like"/>
    <property type="match status" value="1"/>
</dbReference>
<dbReference type="Pfam" id="PF00702">
    <property type="entry name" value="Hydrolase"/>
    <property type="match status" value="1"/>
</dbReference>
<proteinExistence type="predicted"/>
<evidence type="ECO:0000256" key="1">
    <source>
        <dbReference type="ARBA" id="ARBA00022801"/>
    </source>
</evidence>
<dbReference type="InterPro" id="IPR036412">
    <property type="entry name" value="HAD-like_sf"/>
</dbReference>
<organism evidence="2 3">
    <name type="scientific">Anaerobacillus arseniciselenatis</name>
    <dbReference type="NCBI Taxonomy" id="85682"/>
    <lineage>
        <taxon>Bacteria</taxon>
        <taxon>Bacillati</taxon>
        <taxon>Bacillota</taxon>
        <taxon>Bacilli</taxon>
        <taxon>Bacillales</taxon>
        <taxon>Bacillaceae</taxon>
        <taxon>Anaerobacillus</taxon>
    </lineage>
</organism>
<dbReference type="GO" id="GO:0016787">
    <property type="term" value="F:hydrolase activity"/>
    <property type="evidence" value="ECO:0007669"/>
    <property type="project" value="UniProtKB-KW"/>
</dbReference>
<reference evidence="2 3" key="1">
    <citation type="submission" date="2016-10" db="EMBL/GenBank/DDBJ databases">
        <title>Draft genome sequences of four alkaliphilic bacteria belonging to the Anaerobacillus genus.</title>
        <authorList>
            <person name="Bassil N.M."/>
            <person name="Lloyd J.R."/>
        </authorList>
    </citation>
    <scope>NUCLEOTIDE SEQUENCE [LARGE SCALE GENOMIC DNA]</scope>
    <source>
        <strain evidence="2 3">DSM 15340</strain>
    </source>
</reference>
<dbReference type="SFLD" id="SFLDG01129">
    <property type="entry name" value="C1.5:_HAD__Beta-PGM__Phosphata"/>
    <property type="match status" value="1"/>
</dbReference>
<dbReference type="AlphaFoldDB" id="A0A1S2LT50"/>
<comment type="caution">
    <text evidence="2">The sequence shown here is derived from an EMBL/GenBank/DDBJ whole genome shotgun (WGS) entry which is preliminary data.</text>
</comment>
<dbReference type="NCBIfam" id="TIGR01549">
    <property type="entry name" value="HAD-SF-IA-v1"/>
    <property type="match status" value="1"/>
</dbReference>
<name>A0A1S2LT50_9BACI</name>